<dbReference type="EMBL" id="JABFTP020000185">
    <property type="protein sequence ID" value="KAL3287529.1"/>
    <property type="molecule type" value="Genomic_DNA"/>
</dbReference>
<sequence length="94" mass="10520">MHVTIGELSWPFIASLMDSLKSKTLDDEVFLLANCWKNVKSSLIKKLDLHPEPEDDVPSTELLNRLKEPNDPEITGAETPEWAAGGTDKELQKC</sequence>
<dbReference type="AlphaFoldDB" id="A0ABD2P9L9"/>
<keyword evidence="3" id="KW-1185">Reference proteome</keyword>
<feature type="region of interest" description="Disordered" evidence="1">
    <location>
        <begin position="50"/>
        <end position="94"/>
    </location>
</feature>
<gene>
    <name evidence="2" type="ORF">HHI36_001997</name>
</gene>
<reference evidence="2 3" key="1">
    <citation type="journal article" date="2021" name="BMC Biol.">
        <title>Horizontally acquired antibacterial genes associated with adaptive radiation of ladybird beetles.</title>
        <authorList>
            <person name="Li H.S."/>
            <person name="Tang X.F."/>
            <person name="Huang Y.H."/>
            <person name="Xu Z.Y."/>
            <person name="Chen M.L."/>
            <person name="Du X.Y."/>
            <person name="Qiu B.Y."/>
            <person name="Chen P.T."/>
            <person name="Zhang W."/>
            <person name="Slipinski A."/>
            <person name="Escalona H.E."/>
            <person name="Waterhouse R.M."/>
            <person name="Zwick A."/>
            <person name="Pang H."/>
        </authorList>
    </citation>
    <scope>NUCLEOTIDE SEQUENCE [LARGE SCALE GENOMIC DNA]</scope>
    <source>
        <strain evidence="2">SYSU2018</strain>
    </source>
</reference>
<protein>
    <submittedName>
        <fullName evidence="2">Uncharacterized protein</fullName>
    </submittedName>
</protein>
<accession>A0ABD2P9L9</accession>
<evidence type="ECO:0000256" key="1">
    <source>
        <dbReference type="SAM" id="MobiDB-lite"/>
    </source>
</evidence>
<proteinExistence type="predicted"/>
<dbReference type="Proteomes" id="UP001516400">
    <property type="component" value="Unassembled WGS sequence"/>
</dbReference>
<evidence type="ECO:0000313" key="2">
    <source>
        <dbReference type="EMBL" id="KAL3287529.1"/>
    </source>
</evidence>
<organism evidence="2 3">
    <name type="scientific">Cryptolaemus montrouzieri</name>
    <dbReference type="NCBI Taxonomy" id="559131"/>
    <lineage>
        <taxon>Eukaryota</taxon>
        <taxon>Metazoa</taxon>
        <taxon>Ecdysozoa</taxon>
        <taxon>Arthropoda</taxon>
        <taxon>Hexapoda</taxon>
        <taxon>Insecta</taxon>
        <taxon>Pterygota</taxon>
        <taxon>Neoptera</taxon>
        <taxon>Endopterygota</taxon>
        <taxon>Coleoptera</taxon>
        <taxon>Polyphaga</taxon>
        <taxon>Cucujiformia</taxon>
        <taxon>Coccinelloidea</taxon>
        <taxon>Coccinellidae</taxon>
        <taxon>Scymninae</taxon>
        <taxon>Scymnini</taxon>
        <taxon>Cryptolaemus</taxon>
    </lineage>
</organism>
<name>A0ABD2P9L9_9CUCU</name>
<evidence type="ECO:0000313" key="3">
    <source>
        <dbReference type="Proteomes" id="UP001516400"/>
    </source>
</evidence>
<comment type="caution">
    <text evidence="2">The sequence shown here is derived from an EMBL/GenBank/DDBJ whole genome shotgun (WGS) entry which is preliminary data.</text>
</comment>